<dbReference type="SUPFAM" id="SSF53300">
    <property type="entry name" value="vWA-like"/>
    <property type="match status" value="1"/>
</dbReference>
<protein>
    <submittedName>
        <fullName evidence="7">Aerotolerance regulator BatB</fullName>
    </submittedName>
</protein>
<evidence type="ECO:0000256" key="2">
    <source>
        <dbReference type="ARBA" id="ARBA00022692"/>
    </source>
</evidence>
<evidence type="ECO:0000313" key="7">
    <source>
        <dbReference type="EMBL" id="GEO05367.1"/>
    </source>
</evidence>
<name>A0A512B0Q0_9BACT</name>
<dbReference type="PANTHER" id="PTHR22550:SF5">
    <property type="entry name" value="LEUCINE ZIPPER PROTEIN 4"/>
    <property type="match status" value="1"/>
</dbReference>
<proteinExistence type="predicted"/>
<feature type="transmembrane region" description="Helical" evidence="5">
    <location>
        <begin position="299"/>
        <end position="321"/>
    </location>
</feature>
<evidence type="ECO:0000259" key="6">
    <source>
        <dbReference type="PROSITE" id="PS50234"/>
    </source>
</evidence>
<dbReference type="SMART" id="SM00327">
    <property type="entry name" value="VWA"/>
    <property type="match status" value="1"/>
</dbReference>
<dbReference type="InterPro" id="IPR036465">
    <property type="entry name" value="vWFA_dom_sf"/>
</dbReference>
<dbReference type="PROSITE" id="PS50234">
    <property type="entry name" value="VWFA"/>
    <property type="match status" value="1"/>
</dbReference>
<dbReference type="Proteomes" id="UP000321532">
    <property type="component" value="Unassembled WGS sequence"/>
</dbReference>
<keyword evidence="8" id="KW-1185">Reference proteome</keyword>
<keyword evidence="3 5" id="KW-1133">Transmembrane helix</keyword>
<feature type="transmembrane region" description="Helical" evidence="5">
    <location>
        <begin position="47"/>
        <end position="66"/>
    </location>
</feature>
<dbReference type="Pfam" id="PF00092">
    <property type="entry name" value="VWA"/>
    <property type="match status" value="1"/>
</dbReference>
<feature type="transmembrane region" description="Helical" evidence="5">
    <location>
        <begin position="6"/>
        <end position="27"/>
    </location>
</feature>
<keyword evidence="2 5" id="KW-0812">Transmembrane</keyword>
<sequence length="323" mass="36475">MNWYQSLSWLEIIFGTLFLLLYGTYVYRIKKLARYFKQGAHWLWIKFGLRSVYFLLLLIAVLGPSFGAMKKEIKTIGKDIFLLVDLSASMNTRDIPPSRLEKIKYELAQAIPAFDADRIGLIIFTADAVVQCPLTFDLDALLLYNRLLNTNQAPASGTNYEPALQLALQKLEEAPDGNNISPKARLIMLVSDGENFGEDVRVTLQRLRNRQIKVFTLGVGTEAGGLVPEGQSFKRDQNGERVTSRLNDEPLREIARRTNGGYFEITNEKNNIAELIRAVNLVEGETQEAKTIDITANKYMYPLFLALILIVADVLITVNVIRI</sequence>
<dbReference type="PANTHER" id="PTHR22550">
    <property type="entry name" value="SPORE GERMINATION PROTEIN"/>
    <property type="match status" value="1"/>
</dbReference>
<dbReference type="EMBL" id="BJYS01000023">
    <property type="protein sequence ID" value="GEO05367.1"/>
    <property type="molecule type" value="Genomic_DNA"/>
</dbReference>
<accession>A0A512B0Q0</accession>
<dbReference type="InterPro" id="IPR050768">
    <property type="entry name" value="UPF0353/GerABKA_families"/>
</dbReference>
<evidence type="ECO:0000313" key="8">
    <source>
        <dbReference type="Proteomes" id="UP000321532"/>
    </source>
</evidence>
<feature type="domain" description="VWFA" evidence="6">
    <location>
        <begin position="79"/>
        <end position="279"/>
    </location>
</feature>
<reference evidence="7 8" key="1">
    <citation type="submission" date="2019-07" db="EMBL/GenBank/DDBJ databases">
        <title>Whole genome shotgun sequence of Adhaeribacter aerolatus NBRC 106133.</title>
        <authorList>
            <person name="Hosoyama A."/>
            <person name="Uohara A."/>
            <person name="Ohji S."/>
            <person name="Ichikawa N."/>
        </authorList>
    </citation>
    <scope>NUCLEOTIDE SEQUENCE [LARGE SCALE GENOMIC DNA]</scope>
    <source>
        <strain evidence="7 8">NBRC 106133</strain>
    </source>
</reference>
<keyword evidence="1" id="KW-1003">Cell membrane</keyword>
<gene>
    <name evidence="7" type="ORF">AAE02nite_30310</name>
</gene>
<evidence type="ECO:0000256" key="1">
    <source>
        <dbReference type="ARBA" id="ARBA00022475"/>
    </source>
</evidence>
<evidence type="ECO:0000256" key="5">
    <source>
        <dbReference type="SAM" id="Phobius"/>
    </source>
</evidence>
<evidence type="ECO:0000256" key="3">
    <source>
        <dbReference type="ARBA" id="ARBA00022989"/>
    </source>
</evidence>
<evidence type="ECO:0000256" key="4">
    <source>
        <dbReference type="ARBA" id="ARBA00023136"/>
    </source>
</evidence>
<dbReference type="OrthoDB" id="6206554at2"/>
<keyword evidence="4 5" id="KW-0472">Membrane</keyword>
<dbReference type="AlphaFoldDB" id="A0A512B0Q0"/>
<dbReference type="RefSeq" id="WP_146899196.1">
    <property type="nucleotide sequence ID" value="NZ_BJYS01000023.1"/>
</dbReference>
<dbReference type="InterPro" id="IPR002035">
    <property type="entry name" value="VWF_A"/>
</dbReference>
<dbReference type="Gene3D" id="3.40.50.410">
    <property type="entry name" value="von Willebrand factor, type A domain"/>
    <property type="match status" value="1"/>
</dbReference>
<organism evidence="7 8">
    <name type="scientific">Adhaeribacter aerolatus</name>
    <dbReference type="NCBI Taxonomy" id="670289"/>
    <lineage>
        <taxon>Bacteria</taxon>
        <taxon>Pseudomonadati</taxon>
        <taxon>Bacteroidota</taxon>
        <taxon>Cytophagia</taxon>
        <taxon>Cytophagales</taxon>
        <taxon>Hymenobacteraceae</taxon>
        <taxon>Adhaeribacter</taxon>
    </lineage>
</organism>
<comment type="caution">
    <text evidence="7">The sequence shown here is derived from an EMBL/GenBank/DDBJ whole genome shotgun (WGS) entry which is preliminary data.</text>
</comment>